<feature type="transmembrane region" description="Helical" evidence="8">
    <location>
        <begin position="315"/>
        <end position="338"/>
    </location>
</feature>
<organism evidence="9 10">
    <name type="scientific">Sedimentibacter acidaminivorans</name>
    <dbReference type="NCBI Taxonomy" id="913099"/>
    <lineage>
        <taxon>Bacteria</taxon>
        <taxon>Bacillati</taxon>
        <taxon>Bacillota</taxon>
        <taxon>Tissierellia</taxon>
        <taxon>Sedimentibacter</taxon>
    </lineage>
</organism>
<evidence type="ECO:0000256" key="3">
    <source>
        <dbReference type="ARBA" id="ARBA00022475"/>
    </source>
</evidence>
<comment type="caution">
    <text evidence="9">The sequence shown here is derived from an EMBL/GenBank/DDBJ whole genome shotgun (WGS) entry which is preliminary data.</text>
</comment>
<evidence type="ECO:0000256" key="4">
    <source>
        <dbReference type="ARBA" id="ARBA00022692"/>
    </source>
</evidence>
<feature type="transmembrane region" description="Helical" evidence="8">
    <location>
        <begin position="367"/>
        <end position="385"/>
    </location>
</feature>
<comment type="similarity">
    <text evidence="2 7">Belongs to the membrane-bound acyltransferase family.</text>
</comment>
<dbReference type="PIRSF" id="PIRSF500217">
    <property type="entry name" value="AlgI"/>
    <property type="match status" value="1"/>
</dbReference>
<evidence type="ECO:0000256" key="6">
    <source>
        <dbReference type="ARBA" id="ARBA00023136"/>
    </source>
</evidence>
<evidence type="ECO:0000256" key="2">
    <source>
        <dbReference type="ARBA" id="ARBA00010323"/>
    </source>
</evidence>
<feature type="transmembrane region" description="Helical" evidence="8">
    <location>
        <begin position="282"/>
        <end position="303"/>
    </location>
</feature>
<accession>A0ABS4GEK2</accession>
<gene>
    <name evidence="9" type="ORF">J2Z76_001992</name>
</gene>
<evidence type="ECO:0000313" key="9">
    <source>
        <dbReference type="EMBL" id="MBP1926128.1"/>
    </source>
</evidence>
<keyword evidence="6 7" id="KW-0472">Membrane</keyword>
<sequence length="435" mass="50849">MSFSLFFYAWGEPFFISVLLFSGFVNYFFALLVDKYRGNFKSKLSLFLAIFIDLGLLGYFKYYNFFVDNLNLVMNTNIGFSKFGLPIGISFYTFQIISYVVDVYRQDVPAQKKFYKLLLYMSLYHQLIAGPIVRYKDIEHEIDNRVITASNMSYGINRFIIGLGKKVLIANTAGQTATIFLGSNFSELSVLGAWLGIILYTLQIYFDFSGYSDMAIGLGRLFGFTYKENFNYPYIARNVKDFWRRWHISLSSFFRDYVYIPLGGNRHHSIRNLLFVWMLTGFWHGASWNFIFWGLYYGIFLLLERTILSKIIEKLPSVISHIYLLIVVTVGWVFFYFLDLSQALKFISILFGFSKNALYDIKFEVEFFNNIVFLVIAFLCCTPIFKVLGSKFIEIFNLEGKHTYVLYAIFNATILIIATIMLIGQTYNPFLYFRF</sequence>
<keyword evidence="7" id="KW-0012">Acyltransferase</keyword>
<feature type="transmembrane region" description="Helical" evidence="8">
    <location>
        <begin position="14"/>
        <end position="32"/>
    </location>
</feature>
<keyword evidence="5 8" id="KW-1133">Transmembrane helix</keyword>
<evidence type="ECO:0000256" key="5">
    <source>
        <dbReference type="ARBA" id="ARBA00022989"/>
    </source>
</evidence>
<dbReference type="InterPro" id="IPR024194">
    <property type="entry name" value="Ac/AlaTfrase_AlgI/DltB"/>
</dbReference>
<dbReference type="InterPro" id="IPR051085">
    <property type="entry name" value="MB_O-acyltransferase"/>
</dbReference>
<reference evidence="9 10" key="1">
    <citation type="submission" date="2021-03" db="EMBL/GenBank/DDBJ databases">
        <title>Genomic Encyclopedia of Type Strains, Phase IV (KMG-IV): sequencing the most valuable type-strain genomes for metagenomic binning, comparative biology and taxonomic classification.</title>
        <authorList>
            <person name="Goeker M."/>
        </authorList>
    </citation>
    <scope>NUCLEOTIDE SEQUENCE [LARGE SCALE GENOMIC DNA]</scope>
    <source>
        <strain evidence="9 10">DSM 24004</strain>
    </source>
</reference>
<protein>
    <submittedName>
        <fullName evidence="9">Alginate O-acetyltransferase complex protein AlgI</fullName>
    </submittedName>
</protein>
<name>A0ABS4GEK2_9FIRM</name>
<dbReference type="RefSeq" id="WP_342455035.1">
    <property type="nucleotide sequence ID" value="NZ_JAGGKS010000005.1"/>
</dbReference>
<evidence type="ECO:0000256" key="1">
    <source>
        <dbReference type="ARBA" id="ARBA00004651"/>
    </source>
</evidence>
<dbReference type="PIRSF" id="PIRSF016636">
    <property type="entry name" value="AlgI_DltB"/>
    <property type="match status" value="1"/>
</dbReference>
<comment type="subcellular location">
    <subcellularLocation>
        <location evidence="1">Cell membrane</location>
        <topology evidence="1">Multi-pass membrane protein</topology>
    </subcellularLocation>
</comment>
<dbReference type="Pfam" id="PF03062">
    <property type="entry name" value="MBOAT"/>
    <property type="match status" value="1"/>
</dbReference>
<evidence type="ECO:0000256" key="7">
    <source>
        <dbReference type="PIRNR" id="PIRNR016636"/>
    </source>
</evidence>
<dbReference type="InterPro" id="IPR028362">
    <property type="entry name" value="AlgI"/>
</dbReference>
<keyword evidence="7" id="KW-0808">Transferase</keyword>
<keyword evidence="3 7" id="KW-1003">Cell membrane</keyword>
<dbReference type="PANTHER" id="PTHR13285:SF18">
    <property type="entry name" value="PROTEIN-CYSTEINE N-PALMITOYLTRANSFERASE RASP"/>
    <property type="match status" value="1"/>
</dbReference>
<keyword evidence="10" id="KW-1185">Reference proteome</keyword>
<feature type="transmembrane region" description="Helical" evidence="8">
    <location>
        <begin position="83"/>
        <end position="104"/>
    </location>
</feature>
<feature type="transmembrane region" description="Helical" evidence="8">
    <location>
        <begin position="44"/>
        <end position="63"/>
    </location>
</feature>
<dbReference type="Proteomes" id="UP001519342">
    <property type="component" value="Unassembled WGS sequence"/>
</dbReference>
<evidence type="ECO:0000313" key="10">
    <source>
        <dbReference type="Proteomes" id="UP001519342"/>
    </source>
</evidence>
<keyword evidence="4 8" id="KW-0812">Transmembrane</keyword>
<proteinExistence type="inferred from homology"/>
<dbReference type="PANTHER" id="PTHR13285">
    <property type="entry name" value="ACYLTRANSFERASE"/>
    <property type="match status" value="1"/>
</dbReference>
<dbReference type="EMBL" id="JAGGKS010000005">
    <property type="protein sequence ID" value="MBP1926128.1"/>
    <property type="molecule type" value="Genomic_DNA"/>
</dbReference>
<dbReference type="InterPro" id="IPR004299">
    <property type="entry name" value="MBOAT_fam"/>
</dbReference>
<evidence type="ECO:0000256" key="8">
    <source>
        <dbReference type="SAM" id="Phobius"/>
    </source>
</evidence>
<feature type="transmembrane region" description="Helical" evidence="8">
    <location>
        <begin position="188"/>
        <end position="206"/>
    </location>
</feature>
<feature type="transmembrane region" description="Helical" evidence="8">
    <location>
        <begin position="405"/>
        <end position="427"/>
    </location>
</feature>